<evidence type="ECO:0000313" key="3">
    <source>
        <dbReference type="Proteomes" id="UP000267096"/>
    </source>
</evidence>
<feature type="region of interest" description="Disordered" evidence="1">
    <location>
        <begin position="121"/>
        <end position="142"/>
    </location>
</feature>
<reference evidence="2 3" key="2">
    <citation type="submission" date="2018-11" db="EMBL/GenBank/DDBJ databases">
        <authorList>
            <consortium name="Pathogen Informatics"/>
        </authorList>
    </citation>
    <scope>NUCLEOTIDE SEQUENCE [LARGE SCALE GENOMIC DNA]</scope>
</reference>
<evidence type="ECO:0000313" key="2">
    <source>
        <dbReference type="EMBL" id="VDK32028.1"/>
    </source>
</evidence>
<organism evidence="4">
    <name type="scientific">Anisakis simplex</name>
    <name type="common">Herring worm</name>
    <dbReference type="NCBI Taxonomy" id="6269"/>
    <lineage>
        <taxon>Eukaryota</taxon>
        <taxon>Metazoa</taxon>
        <taxon>Ecdysozoa</taxon>
        <taxon>Nematoda</taxon>
        <taxon>Chromadorea</taxon>
        <taxon>Rhabditida</taxon>
        <taxon>Spirurina</taxon>
        <taxon>Ascaridomorpha</taxon>
        <taxon>Ascaridoidea</taxon>
        <taxon>Anisakidae</taxon>
        <taxon>Anisakis</taxon>
        <taxon>Anisakis simplex complex</taxon>
    </lineage>
</organism>
<dbReference type="Proteomes" id="UP000267096">
    <property type="component" value="Unassembled WGS sequence"/>
</dbReference>
<sequence length="142" mass="15721">MHKPLDFDPANNVSAEIDSDSIRFSSGSAEIKDFFTRSGKILGFSCPNVTRVMCTDQLSAIRTAQPLGKRRIVSAPITQRYGMEPVVVAAWRLGSTPVRGGMFCTRSSGVTMVLISRNQFSDSKSQRKEDTTQTHRSLPEHQ</sequence>
<dbReference type="WBParaSite" id="ASIM_0000870201-mRNA-1">
    <property type="protein sequence ID" value="ASIM_0000870201-mRNA-1"/>
    <property type="gene ID" value="ASIM_0000870201"/>
</dbReference>
<keyword evidence="3" id="KW-1185">Reference proteome</keyword>
<reference evidence="4" key="1">
    <citation type="submission" date="2017-02" db="UniProtKB">
        <authorList>
            <consortium name="WormBaseParasite"/>
        </authorList>
    </citation>
    <scope>IDENTIFICATION</scope>
</reference>
<evidence type="ECO:0000313" key="4">
    <source>
        <dbReference type="WBParaSite" id="ASIM_0000870201-mRNA-1"/>
    </source>
</evidence>
<proteinExistence type="predicted"/>
<gene>
    <name evidence="2" type="ORF">ASIM_LOCUS8450</name>
</gene>
<dbReference type="AlphaFoldDB" id="A0A0M3JM20"/>
<feature type="compositionally biased region" description="Basic and acidic residues" evidence="1">
    <location>
        <begin position="124"/>
        <end position="142"/>
    </location>
</feature>
<dbReference type="EMBL" id="UYRR01022962">
    <property type="protein sequence ID" value="VDK32028.1"/>
    <property type="molecule type" value="Genomic_DNA"/>
</dbReference>
<name>A0A0M3JM20_ANISI</name>
<accession>A0A0M3JM20</accession>
<protein>
    <submittedName>
        <fullName evidence="4">AhpC-TSA domain-containing protein</fullName>
    </submittedName>
</protein>
<evidence type="ECO:0000256" key="1">
    <source>
        <dbReference type="SAM" id="MobiDB-lite"/>
    </source>
</evidence>